<accession>A0A167L898</accession>
<dbReference type="AlphaFoldDB" id="A0A167L898"/>
<protein>
    <submittedName>
        <fullName evidence="1">Uncharacterized protein</fullName>
    </submittedName>
</protein>
<keyword evidence="2" id="KW-1185">Reference proteome</keyword>
<dbReference type="Proteomes" id="UP000076738">
    <property type="component" value="Unassembled WGS sequence"/>
</dbReference>
<organism evidence="1 2">
    <name type="scientific">Calocera viscosa (strain TUFC12733)</name>
    <dbReference type="NCBI Taxonomy" id="1330018"/>
    <lineage>
        <taxon>Eukaryota</taxon>
        <taxon>Fungi</taxon>
        <taxon>Dikarya</taxon>
        <taxon>Basidiomycota</taxon>
        <taxon>Agaricomycotina</taxon>
        <taxon>Dacrymycetes</taxon>
        <taxon>Dacrymycetales</taxon>
        <taxon>Dacrymycetaceae</taxon>
        <taxon>Calocera</taxon>
    </lineage>
</organism>
<reference evidence="1 2" key="1">
    <citation type="journal article" date="2016" name="Mol. Biol. Evol.">
        <title>Comparative Genomics of Early-Diverging Mushroom-Forming Fungi Provides Insights into the Origins of Lignocellulose Decay Capabilities.</title>
        <authorList>
            <person name="Nagy L.G."/>
            <person name="Riley R."/>
            <person name="Tritt A."/>
            <person name="Adam C."/>
            <person name="Daum C."/>
            <person name="Floudas D."/>
            <person name="Sun H."/>
            <person name="Yadav J.S."/>
            <person name="Pangilinan J."/>
            <person name="Larsson K.H."/>
            <person name="Matsuura K."/>
            <person name="Barry K."/>
            <person name="Labutti K."/>
            <person name="Kuo R."/>
            <person name="Ohm R.A."/>
            <person name="Bhattacharya S.S."/>
            <person name="Shirouzu T."/>
            <person name="Yoshinaga Y."/>
            <person name="Martin F.M."/>
            <person name="Grigoriev I.V."/>
            <person name="Hibbett D.S."/>
        </authorList>
    </citation>
    <scope>NUCLEOTIDE SEQUENCE [LARGE SCALE GENOMIC DNA]</scope>
    <source>
        <strain evidence="1 2">TUFC12733</strain>
    </source>
</reference>
<gene>
    <name evidence="1" type="ORF">CALVIDRAFT_538204</name>
</gene>
<evidence type="ECO:0000313" key="2">
    <source>
        <dbReference type="Proteomes" id="UP000076738"/>
    </source>
</evidence>
<dbReference type="EMBL" id="KV417289">
    <property type="protein sequence ID" value="KZO95432.1"/>
    <property type="molecule type" value="Genomic_DNA"/>
</dbReference>
<sequence>MPAYHFLKQRFHEEAFLTANYSSMDAPKQRFPEEPWLRQAVDQDDPCSTWEYVEPPENSISGLRFDYYSYRQGKLPGESDLPGGINRSLDFAWNLHVDISAEA</sequence>
<proteinExistence type="predicted"/>
<evidence type="ECO:0000313" key="1">
    <source>
        <dbReference type="EMBL" id="KZO95432.1"/>
    </source>
</evidence>
<name>A0A167L898_CALVF</name>